<dbReference type="InterPro" id="IPR047191">
    <property type="entry name" value="STING_C_chordates"/>
</dbReference>
<evidence type="ECO:0000256" key="10">
    <source>
        <dbReference type="ARBA" id="ARBA00022824"/>
    </source>
</evidence>
<dbReference type="GO" id="GO:0061507">
    <property type="term" value="F:2',3'-cyclic GMP-AMP binding"/>
    <property type="evidence" value="ECO:0007669"/>
    <property type="project" value="TreeGrafter"/>
</dbReference>
<evidence type="ECO:0000256" key="9">
    <source>
        <dbReference type="ARBA" id="ARBA00022741"/>
    </source>
</evidence>
<dbReference type="InterPro" id="IPR055432">
    <property type="entry name" value="STING_LBD"/>
</dbReference>
<dbReference type="GO" id="GO:0032481">
    <property type="term" value="P:positive regulation of type I interferon production"/>
    <property type="evidence" value="ECO:0007669"/>
    <property type="project" value="InterPro"/>
</dbReference>
<evidence type="ECO:0000256" key="13">
    <source>
        <dbReference type="ARBA" id="ARBA00024169"/>
    </source>
</evidence>
<gene>
    <name evidence="15" type="ORF">E1301_Tti022247</name>
</gene>
<dbReference type="GO" id="GO:0051607">
    <property type="term" value="P:defense response to virus"/>
    <property type="evidence" value="ECO:0007669"/>
    <property type="project" value="TreeGrafter"/>
</dbReference>
<dbReference type="GO" id="GO:0005789">
    <property type="term" value="C:endoplasmic reticulum membrane"/>
    <property type="evidence" value="ECO:0007669"/>
    <property type="project" value="UniProtKB-SubCell"/>
</dbReference>
<dbReference type="InterPro" id="IPR038623">
    <property type="entry name" value="STING_C_sf"/>
</dbReference>
<keyword evidence="8" id="KW-0812">Transmembrane</keyword>
<dbReference type="PANTHER" id="PTHR34339">
    <property type="entry name" value="STIMULATOR OF INTERFERON GENES PROTEIN"/>
    <property type="match status" value="1"/>
</dbReference>
<keyword evidence="16" id="KW-1185">Reference proteome</keyword>
<keyword evidence="10" id="KW-0256">Endoplasmic reticulum</keyword>
<comment type="subcellular location">
    <subcellularLocation>
        <location evidence="4">Cytoplasm</location>
        <location evidence="4">Perinuclear region</location>
    </subcellularLocation>
    <subcellularLocation>
        <location evidence="3">Cytoplasmic vesicle</location>
        <location evidence="3">Autophagosome membrane</location>
        <topology evidence="3">Multi-pass membrane protein</topology>
    </subcellularLocation>
    <subcellularLocation>
        <location evidence="2">Endoplasmic reticulum membrane</location>
        <topology evidence="2">Multi-pass membrane protein</topology>
    </subcellularLocation>
    <subcellularLocation>
        <location evidence="1">Endoplasmic reticulum-Golgi intermediate compartment membrane</location>
        <topology evidence="1">Multi-pass membrane protein</topology>
    </subcellularLocation>
    <subcellularLocation>
        <location evidence="5">Golgi apparatus membrane</location>
        <topology evidence="5">Multi-pass membrane protein</topology>
    </subcellularLocation>
</comment>
<evidence type="ECO:0000259" key="14">
    <source>
        <dbReference type="Pfam" id="PF15009"/>
    </source>
</evidence>
<evidence type="ECO:0000256" key="8">
    <source>
        <dbReference type="ARBA" id="ARBA00022692"/>
    </source>
</evidence>
<keyword evidence="12" id="KW-0472">Membrane</keyword>
<evidence type="ECO:0000256" key="7">
    <source>
        <dbReference type="ARBA" id="ARBA00018708"/>
    </source>
</evidence>
<dbReference type="GO" id="GO:0035438">
    <property type="term" value="F:cyclic-di-GMP binding"/>
    <property type="evidence" value="ECO:0007669"/>
    <property type="project" value="TreeGrafter"/>
</dbReference>
<dbReference type="GO" id="GO:0000045">
    <property type="term" value="P:autophagosome assembly"/>
    <property type="evidence" value="ECO:0007669"/>
    <property type="project" value="TreeGrafter"/>
</dbReference>
<dbReference type="GO" id="GO:0002218">
    <property type="term" value="P:activation of innate immune response"/>
    <property type="evidence" value="ECO:0007669"/>
    <property type="project" value="InterPro"/>
</dbReference>
<dbReference type="GO" id="GO:0016239">
    <property type="term" value="P:positive regulation of macroautophagy"/>
    <property type="evidence" value="ECO:0007669"/>
    <property type="project" value="TreeGrafter"/>
</dbReference>
<dbReference type="GO" id="GO:0048471">
    <property type="term" value="C:perinuclear region of cytoplasm"/>
    <property type="evidence" value="ECO:0007669"/>
    <property type="project" value="UniProtKB-SubCell"/>
</dbReference>
<dbReference type="Proteomes" id="UP000324632">
    <property type="component" value="Chromosome 17"/>
</dbReference>
<dbReference type="CDD" id="cd22658">
    <property type="entry name" value="STING_C_metazoan-like"/>
    <property type="match status" value="1"/>
</dbReference>
<sequence>MLKLGGVSFSYVHLSTISLKCAVYLFSKSLLVLSPAPVEISEICEVRKMNVAHGLAWSFYFGYLKFVLPDLEEKVRNYNATRVRLSSHRLHILLPLNAAAPNKPEDEDNHVVFHENLPELQLNRAGVRQRSYKNSVYKITGHNNETYYCALEYATPLQTLYLMSQDRDAGFGEKERKEQVLLFYRTLSQILENDLECRNRFRLVLINDEHTGEPHYLSREIIQHLTQQEGEIHMNPVQENLVHTLPEEGVMRDVYGAAGEDQMSSYPSLMFSIPQSLRSEPVETTDNYGQ</sequence>
<name>A0A5A9NIY1_9TELE</name>
<feature type="domain" description="STING ligand-binding" evidence="14">
    <location>
        <begin position="50"/>
        <end position="229"/>
    </location>
</feature>
<evidence type="ECO:0000256" key="2">
    <source>
        <dbReference type="ARBA" id="ARBA00004477"/>
    </source>
</evidence>
<dbReference type="EMBL" id="SOYY01000017">
    <property type="protein sequence ID" value="KAA0709680.1"/>
    <property type="molecule type" value="Genomic_DNA"/>
</dbReference>
<accession>A0A5A9NIY1</accession>
<dbReference type="AlphaFoldDB" id="A0A5A9NIY1"/>
<dbReference type="Gene3D" id="3.40.50.12100">
    <property type="entry name" value="Stimulator of interferon genes protein"/>
    <property type="match status" value="1"/>
</dbReference>
<dbReference type="PANTHER" id="PTHR34339:SF1">
    <property type="entry name" value="STIMULATOR OF INTERFERON GENES PROTEIN"/>
    <property type="match status" value="1"/>
</dbReference>
<comment type="catalytic activity">
    <reaction evidence="13">
        <text>H(+)(in) = H(+)(out)</text>
        <dbReference type="Rhea" id="RHEA:34979"/>
        <dbReference type="ChEBI" id="CHEBI:15378"/>
    </reaction>
</comment>
<evidence type="ECO:0000256" key="3">
    <source>
        <dbReference type="ARBA" id="ARBA00004542"/>
    </source>
</evidence>
<evidence type="ECO:0000256" key="12">
    <source>
        <dbReference type="ARBA" id="ARBA00023136"/>
    </source>
</evidence>
<dbReference type="GO" id="GO:0033116">
    <property type="term" value="C:endoplasmic reticulum-Golgi intermediate compartment membrane"/>
    <property type="evidence" value="ECO:0007669"/>
    <property type="project" value="UniProtKB-SubCell"/>
</dbReference>
<organism evidence="15 16">
    <name type="scientific">Triplophysa tibetana</name>
    <dbReference type="NCBI Taxonomy" id="1572043"/>
    <lineage>
        <taxon>Eukaryota</taxon>
        <taxon>Metazoa</taxon>
        <taxon>Chordata</taxon>
        <taxon>Craniata</taxon>
        <taxon>Vertebrata</taxon>
        <taxon>Euteleostomi</taxon>
        <taxon>Actinopterygii</taxon>
        <taxon>Neopterygii</taxon>
        <taxon>Teleostei</taxon>
        <taxon>Ostariophysi</taxon>
        <taxon>Cypriniformes</taxon>
        <taxon>Nemacheilidae</taxon>
        <taxon>Triplophysa</taxon>
    </lineage>
</organism>
<evidence type="ECO:0000256" key="11">
    <source>
        <dbReference type="ARBA" id="ARBA00022989"/>
    </source>
</evidence>
<evidence type="ECO:0000313" key="15">
    <source>
        <dbReference type="EMBL" id="KAA0709680.1"/>
    </source>
</evidence>
<evidence type="ECO:0000256" key="4">
    <source>
        <dbReference type="ARBA" id="ARBA00004556"/>
    </source>
</evidence>
<evidence type="ECO:0000256" key="6">
    <source>
        <dbReference type="ARBA" id="ARBA00009027"/>
    </source>
</evidence>
<dbReference type="GO" id="GO:0061709">
    <property type="term" value="P:reticulophagy"/>
    <property type="evidence" value="ECO:0007669"/>
    <property type="project" value="TreeGrafter"/>
</dbReference>
<dbReference type="GO" id="GO:0000139">
    <property type="term" value="C:Golgi membrane"/>
    <property type="evidence" value="ECO:0007669"/>
    <property type="project" value="UniProtKB-SubCell"/>
</dbReference>
<keyword evidence="9" id="KW-0547">Nucleotide-binding</keyword>
<comment type="caution">
    <text evidence="15">The sequence shown here is derived from an EMBL/GenBank/DDBJ whole genome shotgun (WGS) entry which is preliminary data.</text>
</comment>
<dbReference type="FunFam" id="3.40.50.12100:FF:000001">
    <property type="entry name" value="Stimulator of interferon genes protein"/>
    <property type="match status" value="1"/>
</dbReference>
<evidence type="ECO:0000313" key="16">
    <source>
        <dbReference type="Proteomes" id="UP000324632"/>
    </source>
</evidence>
<evidence type="ECO:0000256" key="1">
    <source>
        <dbReference type="ARBA" id="ARBA00004457"/>
    </source>
</evidence>
<dbReference type="Gene3D" id="1.20.5.5200">
    <property type="match status" value="1"/>
</dbReference>
<dbReference type="GO" id="GO:0045087">
    <property type="term" value="P:innate immune response"/>
    <property type="evidence" value="ECO:0007669"/>
    <property type="project" value="TreeGrafter"/>
</dbReference>
<reference evidence="15 16" key="1">
    <citation type="journal article" date="2019" name="Mol. Ecol. Resour.">
        <title>Chromosome-level genome assembly of Triplophysa tibetana, a fish adapted to the harsh high-altitude environment of the Tibetan Plateau.</title>
        <authorList>
            <person name="Yang X."/>
            <person name="Liu H."/>
            <person name="Ma Z."/>
            <person name="Zou Y."/>
            <person name="Zou M."/>
            <person name="Mao Y."/>
            <person name="Li X."/>
            <person name="Wang H."/>
            <person name="Chen T."/>
            <person name="Wang W."/>
            <person name="Yang R."/>
        </authorList>
    </citation>
    <scope>NUCLEOTIDE SEQUENCE [LARGE SCALE GENOMIC DNA]</scope>
    <source>
        <strain evidence="15">TTIB1903HZAU</strain>
        <tissue evidence="15">Muscle</tissue>
    </source>
</reference>
<proteinExistence type="inferred from homology"/>
<dbReference type="GO" id="GO:0000421">
    <property type="term" value="C:autophagosome membrane"/>
    <property type="evidence" value="ECO:0007669"/>
    <property type="project" value="UniProtKB-SubCell"/>
</dbReference>
<dbReference type="FunFam" id="1.20.5.5200:FF:000001">
    <property type="entry name" value="Stimulator of interferon genes protein"/>
    <property type="match status" value="1"/>
</dbReference>
<evidence type="ECO:0000256" key="5">
    <source>
        <dbReference type="ARBA" id="ARBA00004653"/>
    </source>
</evidence>
<dbReference type="InterPro" id="IPR029158">
    <property type="entry name" value="STING"/>
</dbReference>
<protein>
    <recommendedName>
        <fullName evidence="7">Stimulator of interferon genes protein</fullName>
    </recommendedName>
</protein>
<keyword evidence="11" id="KW-1133">Transmembrane helix</keyword>
<dbReference type="Pfam" id="PF15009">
    <property type="entry name" value="STING_LBD"/>
    <property type="match status" value="1"/>
</dbReference>
<comment type="similarity">
    <text evidence="6">Belongs to the STING family.</text>
</comment>